<comment type="cofactor">
    <cofactor evidence="4">
        <name>Mg(2+)</name>
        <dbReference type="ChEBI" id="CHEBI:18420"/>
    </cofactor>
</comment>
<dbReference type="Gene3D" id="1.10.3210.10">
    <property type="entry name" value="Hypothetical protein af1432"/>
    <property type="match status" value="1"/>
</dbReference>
<evidence type="ECO:0000256" key="11">
    <source>
        <dbReference type="ARBA" id="ARBA00022801"/>
    </source>
</evidence>
<feature type="region of interest" description="Disordered" evidence="14">
    <location>
        <begin position="176"/>
        <end position="197"/>
    </location>
</feature>
<dbReference type="PANTHER" id="PTHR11845">
    <property type="entry name" value="5'-DEOXYNUCLEOTIDASE HDDC2"/>
    <property type="match status" value="1"/>
</dbReference>
<evidence type="ECO:0000256" key="12">
    <source>
        <dbReference type="ARBA" id="ARBA00022842"/>
    </source>
</evidence>
<reference evidence="16" key="4">
    <citation type="submission" date="2025-09" db="UniProtKB">
        <authorList>
            <consortium name="Ensembl"/>
        </authorList>
    </citation>
    <scope>IDENTIFICATION</scope>
    <source>
        <strain evidence="16">17573</strain>
    </source>
</reference>
<evidence type="ECO:0000256" key="6">
    <source>
        <dbReference type="ARBA" id="ARBA00009999"/>
    </source>
</evidence>
<dbReference type="STRING" id="9544.ENSMMUP00000047119"/>
<evidence type="ECO:0000313" key="18">
    <source>
        <dbReference type="VGNC" id="VGNC:73209"/>
    </source>
</evidence>
<dbReference type="Ensembl" id="ENSMMUT00000054482.2">
    <property type="protein sequence ID" value="ENSMMUP00000047119.2"/>
    <property type="gene ID" value="ENSMMUG00000015317.4"/>
</dbReference>
<organism evidence="16 17">
    <name type="scientific">Macaca mulatta</name>
    <name type="common">Rhesus macaque</name>
    <dbReference type="NCBI Taxonomy" id="9544"/>
    <lineage>
        <taxon>Eukaryota</taxon>
        <taxon>Metazoa</taxon>
        <taxon>Chordata</taxon>
        <taxon>Craniata</taxon>
        <taxon>Vertebrata</taxon>
        <taxon>Euteleostomi</taxon>
        <taxon>Mammalia</taxon>
        <taxon>Eutheria</taxon>
        <taxon>Euarchontoglires</taxon>
        <taxon>Primates</taxon>
        <taxon>Haplorrhini</taxon>
        <taxon>Catarrhini</taxon>
        <taxon>Cercopithecidae</taxon>
        <taxon>Cercopithecinae</taxon>
        <taxon>Macaca</taxon>
    </lineage>
</organism>
<comment type="subunit">
    <text evidence="7">Homodimer.</text>
</comment>
<evidence type="ECO:0000256" key="13">
    <source>
        <dbReference type="ARBA" id="ARBA00032735"/>
    </source>
</evidence>
<name>A0A1D5QGE9_MACMU</name>
<dbReference type="VEuPathDB" id="HostDB:ENSMMUG00000015317"/>
<comment type="similarity">
    <text evidence="6">Belongs to the HDDC2 family.</text>
</comment>
<gene>
    <name evidence="16 18" type="primary">HDDC2</name>
</gene>
<reference evidence="16" key="2">
    <citation type="submission" date="2019-01" db="EMBL/GenBank/DDBJ databases">
        <authorList>
            <person name="Graves T."/>
            <person name="Eichler E.E."/>
            <person name="Wilson R.K."/>
        </authorList>
    </citation>
    <scope>NUCLEOTIDE SEQUENCE [LARGE SCALE GENOMIC DNA]</scope>
    <source>
        <strain evidence="16">17573</strain>
    </source>
</reference>
<dbReference type="SUPFAM" id="SSF109604">
    <property type="entry name" value="HD-domain/PDEase-like"/>
    <property type="match status" value="1"/>
</dbReference>
<feature type="domain" description="HD" evidence="15">
    <location>
        <begin position="219"/>
        <end position="321"/>
    </location>
</feature>
<evidence type="ECO:0000256" key="10">
    <source>
        <dbReference type="ARBA" id="ARBA00022723"/>
    </source>
</evidence>
<dbReference type="PANTHER" id="PTHR11845:SF13">
    <property type="entry name" value="5'-DEOXYNUCLEOTIDASE HDDC2"/>
    <property type="match status" value="1"/>
</dbReference>
<evidence type="ECO:0000256" key="7">
    <source>
        <dbReference type="ARBA" id="ARBA00011738"/>
    </source>
</evidence>
<comment type="function">
    <text evidence="5">Catalyzes the dephosphorylation of the nucleoside 5'-monophosphates deoxyadenosine monophosphate (dAMP), deoxycytidine monophosphate (dCMP), deoxyguanosine monophosphate (dGMP) and deoxythymidine monophosphate (dTMP).</text>
</comment>
<evidence type="ECO:0000313" key="17">
    <source>
        <dbReference type="Proteomes" id="UP000006718"/>
    </source>
</evidence>
<comment type="cofactor">
    <cofactor evidence="3">
        <name>Co(2+)</name>
        <dbReference type="ChEBI" id="CHEBI:48828"/>
    </cofactor>
</comment>
<sequence length="377" mass="40588">GGGSWKGKRKGAEVRRRGGGERGRRVRGGGRQTRGGGGGRGGASPRPAPPSQVPWPHGFGLLCDLLGPRGSVPTAVPAAGGAAQGERAPGPEAAAERAGLWGGGASGSPLGPRPFPFLRWVRRAEFGKGPSPGDVAAPRGLWTEEEAGGAAGPAGTARSLSLELGAAGAASSALQPCQFPESSRPRPSCTELFRGSRPQNHRVPRTGWVYRNVQRPESVSDHMYRMAVMAMVIKDDRLNKDRCVRLALVHDMAECIVGDIAPADNIPKEEKHRREEEAMKQITQLLPEDLRKELYELWEEYETQSSAEAKFVKQLDQCEMILQASEYEDLEHKPGSLQDFYDSTAGKFNHPEIVQLVSELEAERNANIAAAASEPHS</sequence>
<proteinExistence type="inferred from homology"/>
<feature type="compositionally biased region" description="Basic and acidic residues" evidence="14">
    <location>
        <begin position="10"/>
        <end position="23"/>
    </location>
</feature>
<dbReference type="PaxDb" id="9544-ENSMMUP00000020085"/>
<dbReference type="GeneTree" id="ENSGT00390000009937"/>
<dbReference type="FunFam" id="1.10.3210.10:FF:000011">
    <property type="entry name" value="HD domain-containing protein 2"/>
    <property type="match status" value="1"/>
</dbReference>
<dbReference type="InParanoid" id="A0A1D5QGE9"/>
<dbReference type="GO" id="GO:0046872">
    <property type="term" value="F:metal ion binding"/>
    <property type="evidence" value="ECO:0007669"/>
    <property type="project" value="UniProtKB-KW"/>
</dbReference>
<evidence type="ECO:0000256" key="2">
    <source>
        <dbReference type="ARBA" id="ARBA00001936"/>
    </source>
</evidence>
<evidence type="ECO:0000259" key="15">
    <source>
        <dbReference type="PROSITE" id="PS51831"/>
    </source>
</evidence>
<keyword evidence="17" id="KW-1185">Reference proteome</keyword>
<reference evidence="17" key="1">
    <citation type="journal article" date="2007" name="Science">
        <title>Evolutionary and biomedical insights from the rhesus macaque genome.</title>
        <authorList>
            <person name="Gibbs R.A."/>
            <person name="Rogers J."/>
            <person name="Katze M.G."/>
            <person name="Bumgarner R."/>
            <person name="Weinstock G.M."/>
            <person name="Mardis E.R."/>
            <person name="Remington K.A."/>
            <person name="Strausberg R.L."/>
            <person name="Venter J.C."/>
            <person name="Wilson R.K."/>
            <person name="Batzer M.A."/>
            <person name="Bustamante C.D."/>
            <person name="Eichler E.E."/>
            <person name="Hahn M.W."/>
            <person name="Hardison R.C."/>
            <person name="Makova K.D."/>
            <person name="Miller W."/>
            <person name="Milosavljevic A."/>
            <person name="Palermo R.E."/>
            <person name="Siepel A."/>
            <person name="Sikela J.M."/>
            <person name="Attaway T."/>
            <person name="Bell S."/>
            <person name="Bernard K.E."/>
            <person name="Buhay C.J."/>
            <person name="Chandrabose M.N."/>
            <person name="Dao M."/>
            <person name="Davis C."/>
            <person name="Delehaunty K.D."/>
            <person name="Ding Y."/>
            <person name="Dinh H.H."/>
            <person name="Dugan-Rocha S."/>
            <person name="Fulton L.A."/>
            <person name="Gabisi R.A."/>
            <person name="Garner T.T."/>
            <person name="Godfrey J."/>
            <person name="Hawes A.C."/>
            <person name="Hernandez J."/>
            <person name="Hines S."/>
            <person name="Holder M."/>
            <person name="Hume J."/>
            <person name="Jhangiani S.N."/>
            <person name="Joshi V."/>
            <person name="Khan Z.M."/>
            <person name="Kirkness E.F."/>
            <person name="Cree A."/>
            <person name="Fowler R.G."/>
            <person name="Lee S."/>
            <person name="Lewis L.R."/>
            <person name="Li Z."/>
            <person name="Liu Y.-S."/>
            <person name="Moore S.M."/>
            <person name="Muzny D."/>
            <person name="Nazareth L.V."/>
            <person name="Ngo D.N."/>
            <person name="Okwuonu G.O."/>
            <person name="Pai G."/>
            <person name="Parker D."/>
            <person name="Paul H.A."/>
            <person name="Pfannkoch C."/>
            <person name="Pohl C.S."/>
            <person name="Rogers Y.-H.C."/>
            <person name="Ruiz S.J."/>
            <person name="Sabo A."/>
            <person name="Santibanez J."/>
            <person name="Schneider B.W."/>
            <person name="Smith S.M."/>
            <person name="Sodergren E."/>
            <person name="Svatek A.F."/>
            <person name="Utterback T.R."/>
            <person name="Vattathil S."/>
            <person name="Warren W."/>
            <person name="White C.S."/>
            <person name="Chinwalla A.T."/>
            <person name="Feng Y."/>
            <person name="Halpern A.L."/>
            <person name="Hillier L.W."/>
            <person name="Huang X."/>
            <person name="Minx P."/>
            <person name="Nelson J.O."/>
            <person name="Pepin K.H."/>
            <person name="Qin X."/>
            <person name="Sutton G.G."/>
            <person name="Venter E."/>
            <person name="Walenz B.P."/>
            <person name="Wallis J.W."/>
            <person name="Worley K.C."/>
            <person name="Yang S.-P."/>
            <person name="Jones S.M."/>
            <person name="Marra M.A."/>
            <person name="Rocchi M."/>
            <person name="Schein J.E."/>
            <person name="Baertsch R."/>
            <person name="Clarke L."/>
            <person name="Csuros M."/>
            <person name="Glasscock J."/>
            <person name="Harris R.A."/>
            <person name="Havlak P."/>
            <person name="Jackson A.R."/>
            <person name="Jiang H."/>
            <person name="Liu Y."/>
            <person name="Messina D.N."/>
            <person name="Shen Y."/>
            <person name="Song H.X.-Z."/>
            <person name="Wylie T."/>
            <person name="Zhang L."/>
            <person name="Birney E."/>
            <person name="Han K."/>
            <person name="Konkel M.K."/>
            <person name="Lee J."/>
            <person name="Smit A.F.A."/>
            <person name="Ullmer B."/>
            <person name="Wang H."/>
            <person name="Xing J."/>
            <person name="Burhans R."/>
            <person name="Cheng Z."/>
            <person name="Karro J.E."/>
            <person name="Ma J."/>
            <person name="Raney B."/>
            <person name="She X."/>
            <person name="Cox M.J."/>
            <person name="Demuth J.P."/>
            <person name="Dumas L.J."/>
            <person name="Han S.-G."/>
            <person name="Hopkins J."/>
            <person name="Karimpour-Fard A."/>
            <person name="Kim Y.H."/>
            <person name="Pollack J.R."/>
            <person name="Vinar T."/>
            <person name="Addo-Quaye C."/>
            <person name="Degenhardt J."/>
            <person name="Denby A."/>
            <person name="Hubisz M.J."/>
            <person name="Indap A."/>
            <person name="Kosiol C."/>
            <person name="Lahn B.T."/>
            <person name="Lawson H.A."/>
            <person name="Marklein A."/>
            <person name="Nielsen R."/>
            <person name="Vallender E.J."/>
            <person name="Clark A.G."/>
            <person name="Ferguson B."/>
            <person name="Hernandez R.D."/>
            <person name="Hirani K."/>
            <person name="Kehrer-Sawatzki H."/>
            <person name="Kolb J."/>
            <person name="Patil S."/>
            <person name="Pu L.-L."/>
            <person name="Ren Y."/>
            <person name="Smith D.G."/>
            <person name="Wheeler D.A."/>
            <person name="Schenck I."/>
            <person name="Ball E.V."/>
            <person name="Chen R."/>
            <person name="Cooper D.N."/>
            <person name="Giardine B."/>
            <person name="Hsu F."/>
            <person name="Kent W.J."/>
            <person name="Lesk A."/>
            <person name="Nelson D.L."/>
            <person name="O'brien W.E."/>
            <person name="Pruefer K."/>
            <person name="Stenson P.D."/>
            <person name="Wallace J.C."/>
            <person name="Ke H."/>
            <person name="Liu X.-M."/>
            <person name="Wang P."/>
            <person name="Xiang A.P."/>
            <person name="Yang F."/>
            <person name="Barber G.P."/>
            <person name="Haussler D."/>
            <person name="Karolchik D."/>
            <person name="Kern A.D."/>
            <person name="Kuhn R.M."/>
            <person name="Smith K.E."/>
            <person name="Zwieg A.S."/>
        </authorList>
    </citation>
    <scope>NUCLEOTIDE SEQUENCE [LARGE SCALE GENOMIC DNA]</scope>
    <source>
        <strain evidence="17">17573</strain>
    </source>
</reference>
<evidence type="ECO:0000256" key="1">
    <source>
        <dbReference type="ARBA" id="ARBA00001638"/>
    </source>
</evidence>
<comment type="cofactor">
    <cofactor evidence="2">
        <name>Mn(2+)</name>
        <dbReference type="ChEBI" id="CHEBI:29035"/>
    </cofactor>
</comment>
<dbReference type="GO" id="GO:0009159">
    <property type="term" value="P:deoxyribonucleoside monophosphate catabolic process"/>
    <property type="evidence" value="ECO:0007669"/>
    <property type="project" value="UniProtKB-ARBA"/>
</dbReference>
<reference evidence="16" key="3">
    <citation type="submission" date="2025-08" db="UniProtKB">
        <authorList>
            <consortium name="Ensembl"/>
        </authorList>
    </citation>
    <scope>IDENTIFICATION</scope>
    <source>
        <strain evidence="16">17573</strain>
    </source>
</reference>
<evidence type="ECO:0000256" key="3">
    <source>
        <dbReference type="ARBA" id="ARBA00001941"/>
    </source>
</evidence>
<dbReference type="SMART" id="SM00471">
    <property type="entry name" value="HDc"/>
    <property type="match status" value="1"/>
</dbReference>
<evidence type="ECO:0000256" key="5">
    <source>
        <dbReference type="ARBA" id="ARBA00004074"/>
    </source>
</evidence>
<dbReference type="GO" id="GO:0002953">
    <property type="term" value="F:5'-deoxynucleotidase activity"/>
    <property type="evidence" value="ECO:0000318"/>
    <property type="project" value="GO_Central"/>
</dbReference>
<feature type="region of interest" description="Disordered" evidence="14">
    <location>
        <begin position="1"/>
        <end position="56"/>
    </location>
</feature>
<comment type="catalytic activity">
    <reaction evidence="1">
        <text>a 2'-deoxyribonucleoside 5'-phosphate + H2O = a 2'-deoxyribonucleoside + phosphate</text>
        <dbReference type="Rhea" id="RHEA:36167"/>
        <dbReference type="ChEBI" id="CHEBI:15377"/>
        <dbReference type="ChEBI" id="CHEBI:18274"/>
        <dbReference type="ChEBI" id="CHEBI:43474"/>
        <dbReference type="ChEBI" id="CHEBI:65317"/>
        <dbReference type="EC" id="3.1.3.89"/>
    </reaction>
</comment>
<dbReference type="EC" id="3.1.3.89" evidence="8"/>
<evidence type="ECO:0000256" key="14">
    <source>
        <dbReference type="SAM" id="MobiDB-lite"/>
    </source>
</evidence>
<keyword evidence="11" id="KW-0378">Hydrolase</keyword>
<dbReference type="Pfam" id="PF13023">
    <property type="entry name" value="HD_3"/>
    <property type="match status" value="1"/>
</dbReference>
<accession>A0A1D5QGE9</accession>
<dbReference type="ExpressionAtlas" id="A0A1D5QGE9">
    <property type="expression patterns" value="baseline"/>
</dbReference>
<evidence type="ECO:0000256" key="4">
    <source>
        <dbReference type="ARBA" id="ARBA00001946"/>
    </source>
</evidence>
<evidence type="ECO:0000256" key="9">
    <source>
        <dbReference type="ARBA" id="ARBA00015933"/>
    </source>
</evidence>
<feature type="compositionally biased region" description="Gly residues" evidence="14">
    <location>
        <begin position="29"/>
        <end position="42"/>
    </location>
</feature>
<evidence type="ECO:0000313" key="16">
    <source>
        <dbReference type="Ensembl" id="ENSMMUP00000047119.2"/>
    </source>
</evidence>
<evidence type="ECO:0000256" key="8">
    <source>
        <dbReference type="ARBA" id="ARBA00012964"/>
    </source>
</evidence>
<dbReference type="InterPro" id="IPR003607">
    <property type="entry name" value="HD/PDEase_dom"/>
</dbReference>
<dbReference type="AlphaFoldDB" id="A0A1D5QGE9"/>
<dbReference type="Bgee" id="ENSMMUG00000015317">
    <property type="expression patterns" value="Expressed in cortex of kidney and 22 other cell types or tissues"/>
</dbReference>
<protein>
    <recommendedName>
        <fullName evidence="9">5'-deoxynucleotidase HDDC2</fullName>
        <ecNumber evidence="8">3.1.3.89</ecNumber>
    </recommendedName>
    <alternativeName>
        <fullName evidence="13">HD domain-containing protein 2</fullName>
    </alternativeName>
</protein>
<dbReference type="InterPro" id="IPR006674">
    <property type="entry name" value="HD_domain"/>
</dbReference>
<dbReference type="Proteomes" id="UP000006718">
    <property type="component" value="Chromosome 4"/>
</dbReference>
<dbReference type="PROSITE" id="PS51831">
    <property type="entry name" value="HD"/>
    <property type="match status" value="1"/>
</dbReference>
<dbReference type="VGNC" id="VGNC:73209">
    <property type="gene designation" value="HDDC2"/>
</dbReference>
<keyword evidence="10" id="KW-0479">Metal-binding</keyword>
<keyword evidence="12" id="KW-0460">Magnesium</keyword>
<dbReference type="InterPro" id="IPR039356">
    <property type="entry name" value="YfbR/HDDC2"/>
</dbReference>